<comment type="similarity">
    <text evidence="2 3">Belongs to the MurCDEF family. MurE subfamily.</text>
</comment>
<dbReference type="InterPro" id="IPR036615">
    <property type="entry name" value="Mur_ligase_C_dom_sf"/>
</dbReference>
<evidence type="ECO:0000313" key="7">
    <source>
        <dbReference type="EMBL" id="MCJ1976811.1"/>
    </source>
</evidence>
<dbReference type="Pfam" id="PF02875">
    <property type="entry name" value="Mur_ligase_C"/>
    <property type="match status" value="1"/>
</dbReference>
<comment type="caution">
    <text evidence="7">The sequence shown here is derived from an EMBL/GenBank/DDBJ whole genome shotgun (WGS) entry which is preliminary data.</text>
</comment>
<evidence type="ECO:0000313" key="8">
    <source>
        <dbReference type="Proteomes" id="UP001522462"/>
    </source>
</evidence>
<dbReference type="NCBIfam" id="TIGR01085">
    <property type="entry name" value="murE"/>
    <property type="match status" value="1"/>
</dbReference>
<keyword evidence="3 4" id="KW-0131">Cell cycle</keyword>
<dbReference type="Gene3D" id="3.90.190.20">
    <property type="entry name" value="Mur ligase, C-terminal domain"/>
    <property type="match status" value="1"/>
</dbReference>
<feature type="binding site" evidence="3">
    <location>
        <begin position="160"/>
        <end position="161"/>
    </location>
    <ligand>
        <name>UDP-N-acetyl-alpha-D-muramoyl-L-alanyl-D-glutamate</name>
        <dbReference type="ChEBI" id="CHEBI:83900"/>
    </ligand>
</feature>
<keyword evidence="8" id="KW-1185">Reference proteome</keyword>
<feature type="domain" description="Mur ligase C-terminal" evidence="5">
    <location>
        <begin position="326"/>
        <end position="452"/>
    </location>
</feature>
<feature type="binding site" evidence="3">
    <location>
        <position position="43"/>
    </location>
    <ligand>
        <name>UDP-N-acetyl-alpha-D-muramoyl-L-alanyl-D-glutamate</name>
        <dbReference type="ChEBI" id="CHEBI:83900"/>
    </ligand>
</feature>
<dbReference type="RefSeq" id="WP_243913688.1">
    <property type="nucleotide sequence ID" value="NZ_JAAECY010000003.1"/>
</dbReference>
<sequence length="477" mass="52798">MITLKTVVTILKNDHNFRDILIDGTYFNTEQTDFIFDSLSYDSREIDSKTLFFAKGSQFKRVFLADLAIPFYISETDYEVGIPAIIVNNVKHAMSLIAMAFYVNPQEDLKTLAFTGTKGKTTAAYFAKNILDIHNHNKTAMFSTMDTTLDGKTFFKSELTTPESIDLFRMMREAVNNGMTHLVMEVSSQAYKTARVYGLTFDVGVFLNISPDHIGPIEHPTFEDYFYCKRQLLTNSRFAVVNADMDHFDFIKSELTCDHAFYGGNSTHPITQSKAFSFQALEQAFDIQLIGHFNQENAVAAALSALQLGAGMSDVKKGIAKTTVPGRMEVIKQANGAKIFVDYAHNADSLEKLIHVVLPHQTGQVTVIIGTTGNKGESRRQGIGELLNGLPNLNVILTADDPNFEDPAAIAKEIASFIDRDIPIIIDREVAIQTAMQQTSGPNDAVIIAGKGVDAYQIVNGVHTPYAGDKKIAEKYL</sequence>
<feature type="short sequence motif" description="L-lysine recognition motif" evidence="3">
    <location>
        <begin position="400"/>
        <end position="403"/>
    </location>
</feature>
<proteinExistence type="inferred from homology"/>
<dbReference type="InterPro" id="IPR036565">
    <property type="entry name" value="Mur-like_cat_sf"/>
</dbReference>
<keyword evidence="3" id="KW-0547">Nucleotide-binding</keyword>
<dbReference type="GO" id="GO:0047482">
    <property type="term" value="F:UDP-N-acetylmuramoyl-L-alanyl-D-glutamate-L-lysine ligase activity"/>
    <property type="evidence" value="ECO:0007669"/>
    <property type="project" value="UniProtKB-EC"/>
</dbReference>
<organism evidence="7 8">
    <name type="scientific">Pseudolactococcus paracarnosus</name>
    <dbReference type="NCBI Taxonomy" id="2749962"/>
    <lineage>
        <taxon>Bacteria</taxon>
        <taxon>Bacillati</taxon>
        <taxon>Bacillota</taxon>
        <taxon>Bacilli</taxon>
        <taxon>Lactobacillales</taxon>
        <taxon>Streptococcaceae</taxon>
        <taxon>Pseudolactococcus</taxon>
    </lineage>
</organism>
<comment type="catalytic activity">
    <reaction evidence="3">
        <text>UDP-N-acetyl-alpha-D-muramoyl-L-alanyl-D-glutamate + L-lysine + ATP = UDP-N-acetyl-alpha-D-muramoyl-L-alanyl-gamma-D-glutamyl-L-lysine + ADP + phosphate + H(+)</text>
        <dbReference type="Rhea" id="RHEA:17969"/>
        <dbReference type="ChEBI" id="CHEBI:15378"/>
        <dbReference type="ChEBI" id="CHEBI:30616"/>
        <dbReference type="ChEBI" id="CHEBI:32551"/>
        <dbReference type="ChEBI" id="CHEBI:43474"/>
        <dbReference type="ChEBI" id="CHEBI:83900"/>
        <dbReference type="ChEBI" id="CHEBI:83903"/>
        <dbReference type="ChEBI" id="CHEBI:456216"/>
        <dbReference type="EC" id="6.3.2.7"/>
    </reaction>
</comment>
<reference evidence="7 8" key="1">
    <citation type="journal article" date="2022" name="Microbiol. Res.">
        <title>Comparative genome analysis, predicted lifestyle and antimicrobial strategies of Lactococcus carnosus and Lactococcus paracarnosus isolated from meat.</title>
        <authorList>
            <person name="Werum V."/>
            <person name="Ehrmann M."/>
            <person name="Vogel R."/>
            <person name="Hilgarth M."/>
        </authorList>
    </citation>
    <scope>NUCLEOTIDE SEQUENCE [LARGE SCALE GENOMIC DNA]</scope>
    <source>
        <strain evidence="7 8">TMW21897</strain>
    </source>
</reference>
<dbReference type="EMBL" id="JAAEDA010000002">
    <property type="protein sequence ID" value="MCJ1976811.1"/>
    <property type="molecule type" value="Genomic_DNA"/>
</dbReference>
<dbReference type="SUPFAM" id="SSF63418">
    <property type="entry name" value="MurE/MurF N-terminal domain"/>
    <property type="match status" value="1"/>
</dbReference>
<evidence type="ECO:0000256" key="3">
    <source>
        <dbReference type="HAMAP-Rule" id="MF_00208"/>
    </source>
</evidence>
<dbReference type="PANTHER" id="PTHR23135:SF4">
    <property type="entry name" value="UDP-N-ACETYLMURAMOYL-L-ALANYL-D-GLUTAMATE--2,6-DIAMINOPIMELATE LIGASE MURE HOMOLOG, CHLOROPLASTIC"/>
    <property type="match status" value="1"/>
</dbReference>
<dbReference type="InterPro" id="IPR035911">
    <property type="entry name" value="MurE/MurF_N"/>
</dbReference>
<feature type="binding site" evidence="3">
    <location>
        <position position="187"/>
    </location>
    <ligand>
        <name>UDP-N-acetyl-alpha-D-muramoyl-L-alanyl-D-glutamate</name>
        <dbReference type="ChEBI" id="CHEBI:83900"/>
    </ligand>
</feature>
<comment type="PTM">
    <text evidence="3">Carboxylation is probably crucial for Mg(2+) binding and, consequently, for the gamma-phosphate positioning of ATP.</text>
</comment>
<keyword evidence="3 4" id="KW-0132">Cell division</keyword>
<keyword evidence="3" id="KW-0460">Magnesium</keyword>
<dbReference type="NCBIfam" id="NF010628">
    <property type="entry name" value="PRK14022.1"/>
    <property type="match status" value="1"/>
</dbReference>
<keyword evidence="3" id="KW-0963">Cytoplasm</keyword>
<keyword evidence="3 4" id="KW-0573">Peptidoglycan synthesis</keyword>
<dbReference type="InterPro" id="IPR004101">
    <property type="entry name" value="Mur_ligase_C"/>
</dbReference>
<protein>
    <recommendedName>
        <fullName evidence="3">UDP-N-acetylmuramoyl-L-alanyl-D-glutamate--L-lysine ligase</fullName>
        <ecNumber evidence="3">6.3.2.7</ecNumber>
    </recommendedName>
    <alternativeName>
        <fullName evidence="3">L-lysine-adding enzyme</fullName>
    </alternativeName>
    <alternativeName>
        <fullName evidence="3">UDP-MurNAc-L-Ala-D-Glu:L-Lys ligase</fullName>
    </alternativeName>
    <alternativeName>
        <fullName evidence="3">UDP-MurNAc-tripeptide synthetase</fullName>
    </alternativeName>
    <alternativeName>
        <fullName evidence="3">UDP-N-acetylmuramyl-tripeptide synthetase</fullName>
    </alternativeName>
</protein>
<dbReference type="Pfam" id="PF08245">
    <property type="entry name" value="Mur_ligase_M"/>
    <property type="match status" value="1"/>
</dbReference>
<evidence type="ECO:0000259" key="5">
    <source>
        <dbReference type="Pfam" id="PF02875"/>
    </source>
</evidence>
<comment type="cofactor">
    <cofactor evidence="3">
        <name>Mg(2+)</name>
        <dbReference type="ChEBI" id="CHEBI:18420"/>
    </cofactor>
</comment>
<feature type="binding site" evidence="3">
    <location>
        <begin position="116"/>
        <end position="122"/>
    </location>
    <ligand>
        <name>ATP</name>
        <dbReference type="ChEBI" id="CHEBI:30616"/>
    </ligand>
</feature>
<dbReference type="InterPro" id="IPR005761">
    <property type="entry name" value="UDP-N-AcMur-Glu-dNH2Pim_ligase"/>
</dbReference>
<accession>A0ABT0AJT7</accession>
<dbReference type="EC" id="6.3.2.7" evidence="3"/>
<keyword evidence="3 4" id="KW-0961">Cell wall biogenesis/degradation</keyword>
<comment type="caution">
    <text evidence="3">Lacks conserved residue(s) required for the propagation of feature annotation.</text>
</comment>
<gene>
    <name evidence="3" type="primary">murE</name>
    <name evidence="7" type="ORF">GYN19_02420</name>
</gene>
<comment type="pathway">
    <text evidence="1 3 4">Cell wall biogenesis; peptidoglycan biosynthesis.</text>
</comment>
<dbReference type="PANTHER" id="PTHR23135">
    <property type="entry name" value="MUR LIGASE FAMILY MEMBER"/>
    <property type="match status" value="1"/>
</dbReference>
<dbReference type="SUPFAM" id="SSF53623">
    <property type="entry name" value="MurD-like peptide ligases, catalytic domain"/>
    <property type="match status" value="1"/>
</dbReference>
<dbReference type="SUPFAM" id="SSF53244">
    <property type="entry name" value="MurD-like peptide ligases, peptide-binding domain"/>
    <property type="match status" value="1"/>
</dbReference>
<dbReference type="Proteomes" id="UP001522462">
    <property type="component" value="Unassembled WGS sequence"/>
</dbReference>
<feature type="modified residue" description="N6-carboxylysine" evidence="3">
    <location>
        <position position="229"/>
    </location>
</feature>
<keyword evidence="3 4" id="KW-0133">Cell shape</keyword>
<name>A0ABT0AJT7_9LACT</name>
<feature type="binding site" evidence="3">
    <location>
        <position position="195"/>
    </location>
    <ligand>
        <name>UDP-N-acetyl-alpha-D-muramoyl-L-alanyl-D-glutamate</name>
        <dbReference type="ChEBI" id="CHEBI:83900"/>
    </ligand>
</feature>
<dbReference type="Gene3D" id="3.40.1190.10">
    <property type="entry name" value="Mur-like, catalytic domain"/>
    <property type="match status" value="1"/>
</dbReference>
<keyword evidence="3" id="KW-0067">ATP-binding</keyword>
<evidence type="ECO:0000256" key="2">
    <source>
        <dbReference type="ARBA" id="ARBA00005898"/>
    </source>
</evidence>
<feature type="domain" description="Mur ligase central" evidence="6">
    <location>
        <begin position="115"/>
        <end position="304"/>
    </location>
</feature>
<comment type="subcellular location">
    <subcellularLocation>
        <location evidence="3 4">Cytoplasm</location>
    </subcellularLocation>
</comment>
<dbReference type="Gene3D" id="3.40.1390.10">
    <property type="entry name" value="MurE/MurF, N-terminal domain"/>
    <property type="match status" value="1"/>
</dbReference>
<evidence type="ECO:0000256" key="4">
    <source>
        <dbReference type="RuleBase" id="RU004135"/>
    </source>
</evidence>
<keyword evidence="3 7" id="KW-0436">Ligase</keyword>
<comment type="function">
    <text evidence="3">Catalyzes the addition of L-lysine to the nucleotide precursor UDP-N-acetylmuramoyl-L-alanyl-D-glutamate (UMAG) in the biosynthesis of bacterial cell-wall peptidoglycan.</text>
</comment>
<dbReference type="InterPro" id="IPR013221">
    <property type="entry name" value="Mur_ligase_cen"/>
</dbReference>
<evidence type="ECO:0000256" key="1">
    <source>
        <dbReference type="ARBA" id="ARBA00004752"/>
    </source>
</evidence>
<evidence type="ECO:0000259" key="6">
    <source>
        <dbReference type="Pfam" id="PF08245"/>
    </source>
</evidence>
<dbReference type="HAMAP" id="MF_00208">
    <property type="entry name" value="MurE"/>
    <property type="match status" value="1"/>
</dbReference>